<reference evidence="1 2" key="1">
    <citation type="journal article" date="2019" name="Int. J. Syst. Evol. Microbiol.">
        <title>The Global Catalogue of Microorganisms (GCM) 10K type strain sequencing project: providing services to taxonomists for standard genome sequencing and annotation.</title>
        <authorList>
            <consortium name="The Broad Institute Genomics Platform"/>
            <consortium name="The Broad Institute Genome Sequencing Center for Infectious Disease"/>
            <person name="Wu L."/>
            <person name="Ma J."/>
        </authorList>
    </citation>
    <scope>NUCLEOTIDE SEQUENCE [LARGE SCALE GENOMIC DNA]</scope>
    <source>
        <strain evidence="1 2">JCM 14736</strain>
    </source>
</reference>
<dbReference type="PANTHER" id="PTHR43845">
    <property type="entry name" value="BLR5969 PROTEIN"/>
    <property type="match status" value="1"/>
</dbReference>
<dbReference type="InterPro" id="IPR042099">
    <property type="entry name" value="ANL_N_sf"/>
</dbReference>
<dbReference type="Proteomes" id="UP001500851">
    <property type="component" value="Unassembled WGS sequence"/>
</dbReference>
<comment type="caution">
    <text evidence="1">The sequence shown here is derived from an EMBL/GenBank/DDBJ whole genome shotgun (WGS) entry which is preliminary data.</text>
</comment>
<sequence length="524" mass="58773">MKRAAVFTFVWIQDHLVRLFMPRVNTHKILLAPGIEPLRWTLGRWRAWRTFERTAKRVPAYRAFLGERGFPTRLRTRGGIAAALRTIPEMDKDSYIKRWSIPERCVDGRIPRRGVVVDESSGSSGTPTSWVRGPRERIATRQLLQLGFSNTESSMTKPPFVLNAFSLGAWATGMNVTTSLTDVTMIKSIGPDATKIIATMREFGTGFTYVILSYPPFLKALFDDDRLDWSQYDIVAAFGGEGISESMRDHILRTAHAAYGSYGASDLEINLAIETDLTVDLRRALVEHPELAHRISKRHEYGVLPMIFQFNPFNYQIETNAAGELLVTIARAENLNPRIRYNIHDRGHVLRLRELEPVLEELGLQHLKQRQMLDLPLLFHYGRSDLSVDFNGAVIGPDSLRDVINADPVLLHAIENHRLISFEDANGDRQLHLALQLTADADRDALDEDVLAAGIFAELRRGNGDFHNAILTSADAMLPTLAFYGFRTGPFAGDGKKLKNEYVAQLDAAQAASSGLDLGRIAER</sequence>
<dbReference type="SUPFAM" id="SSF56801">
    <property type="entry name" value="Acetyl-CoA synthetase-like"/>
    <property type="match status" value="1"/>
</dbReference>
<accession>A0ABN2LDR7</accession>
<keyword evidence="2" id="KW-1185">Reference proteome</keyword>
<dbReference type="PANTHER" id="PTHR43845:SF1">
    <property type="entry name" value="BLR5969 PROTEIN"/>
    <property type="match status" value="1"/>
</dbReference>
<organism evidence="1 2">
    <name type="scientific">Leucobacter iarius</name>
    <dbReference type="NCBI Taxonomy" id="333963"/>
    <lineage>
        <taxon>Bacteria</taxon>
        <taxon>Bacillati</taxon>
        <taxon>Actinomycetota</taxon>
        <taxon>Actinomycetes</taxon>
        <taxon>Micrococcales</taxon>
        <taxon>Microbacteriaceae</taxon>
        <taxon>Leucobacter</taxon>
    </lineage>
</organism>
<gene>
    <name evidence="1" type="ORF">GCM10009768_11740</name>
</gene>
<dbReference type="RefSeq" id="WP_344030472.1">
    <property type="nucleotide sequence ID" value="NZ_BAAAOB010000001.1"/>
</dbReference>
<evidence type="ECO:0000313" key="2">
    <source>
        <dbReference type="Proteomes" id="UP001500851"/>
    </source>
</evidence>
<name>A0ABN2LDR7_9MICO</name>
<keyword evidence="1" id="KW-0436">Ligase</keyword>
<dbReference type="Gene3D" id="3.40.50.12780">
    <property type="entry name" value="N-terminal domain of ligase-like"/>
    <property type="match status" value="1"/>
</dbReference>
<dbReference type="GO" id="GO:0016874">
    <property type="term" value="F:ligase activity"/>
    <property type="evidence" value="ECO:0007669"/>
    <property type="project" value="UniProtKB-KW"/>
</dbReference>
<dbReference type="EMBL" id="BAAAOB010000001">
    <property type="protein sequence ID" value="GAA1784519.1"/>
    <property type="molecule type" value="Genomic_DNA"/>
</dbReference>
<evidence type="ECO:0000313" key="1">
    <source>
        <dbReference type="EMBL" id="GAA1784519.1"/>
    </source>
</evidence>
<proteinExistence type="predicted"/>
<protein>
    <submittedName>
        <fullName evidence="1">Phenylacetate--CoA ligase family protein</fullName>
    </submittedName>
</protein>